<accession>B1T5Y2</accession>
<evidence type="ECO:0000256" key="1">
    <source>
        <dbReference type="SAM" id="MobiDB-lite"/>
    </source>
</evidence>
<protein>
    <submittedName>
        <fullName evidence="2">Uncharacterized protein</fullName>
    </submittedName>
</protein>
<feature type="region of interest" description="Disordered" evidence="1">
    <location>
        <begin position="440"/>
        <end position="467"/>
    </location>
</feature>
<feature type="region of interest" description="Disordered" evidence="1">
    <location>
        <begin position="899"/>
        <end position="919"/>
    </location>
</feature>
<feature type="compositionally biased region" description="Low complexity" evidence="1">
    <location>
        <begin position="704"/>
        <end position="716"/>
    </location>
</feature>
<comment type="caution">
    <text evidence="2">The sequence shown here is derived from an EMBL/GenBank/DDBJ whole genome shotgun (WGS) entry which is preliminary data.</text>
</comment>
<organism evidence="2 3">
    <name type="scientific">Burkholderia ambifaria MEX-5</name>
    <dbReference type="NCBI Taxonomy" id="396597"/>
    <lineage>
        <taxon>Bacteria</taxon>
        <taxon>Pseudomonadati</taxon>
        <taxon>Pseudomonadota</taxon>
        <taxon>Betaproteobacteria</taxon>
        <taxon>Burkholderiales</taxon>
        <taxon>Burkholderiaceae</taxon>
        <taxon>Burkholderia</taxon>
        <taxon>Burkholderia cepacia complex</taxon>
    </lineage>
</organism>
<dbReference type="Proteomes" id="UP000004814">
    <property type="component" value="Unassembled WGS sequence"/>
</dbReference>
<reference evidence="2 3" key="1">
    <citation type="submission" date="2008-03" db="EMBL/GenBank/DDBJ databases">
        <title>Sequencing of the draft genome and assembly of Burkholderia ambifaria MEX-5.</title>
        <authorList>
            <consortium name="US DOE Joint Genome Institute (JGI-PGF)"/>
            <person name="Copeland A."/>
            <person name="Lucas S."/>
            <person name="Lapidus A."/>
            <person name="Glavina del Rio T."/>
            <person name="Dalin E."/>
            <person name="Tice H."/>
            <person name="Bruce D."/>
            <person name="Goodwin L."/>
            <person name="Pitluck S."/>
            <person name="Larimer F."/>
            <person name="Land M.L."/>
            <person name="Hauser L."/>
            <person name="Tiedje J."/>
            <person name="Richardson P."/>
        </authorList>
    </citation>
    <scope>NUCLEOTIDE SEQUENCE [LARGE SCALE GENOMIC DNA]</scope>
    <source>
        <strain evidence="2 3">MEX-5</strain>
    </source>
</reference>
<dbReference type="AntiFam" id="ANF00248">
    <property type="entry name" value="Shadow ORF (opposite ppsD)"/>
</dbReference>
<evidence type="ECO:0000313" key="2">
    <source>
        <dbReference type="EMBL" id="EDT41033.1"/>
    </source>
</evidence>
<gene>
    <name evidence="2" type="ORF">BamMEX5DRAFT_3198</name>
</gene>
<proteinExistence type="predicted"/>
<sequence>MIRPLGRDLPARLRAAAAIVGAGAHQRAGCAERAQQVGEPLADTAFVRENQPRGRVGGEPGFRQRGLRFPCDVIERVGVRGSGSGGRERSLKQVRKGVQHVLGVLARRLEVPQRFLDAAGIHADDGRRRFLQTEALPLERVVRQGRGGLGRHREQCVPVELRALHIQRRECALQCVAGAWRRQPAVGKPLRRGRRFGLHVGPRLGLIRQLGKLQPVPWMRDLVGHLGAETAGNHADRGPCEGHVLKRGAQRVGIRPGCHETQRVVNAHDPRHAGRDIFSDAVARHDGRADAPCLPQFRPGELDREAALIGIECRQRHRATREGVAEKRFGCVEFACDAGVRRTEHEADAQRLARACRCRRRFPHARHIGRAKRIMAPPGGGGPADGGQFPRRRAGDRALVALCERRERRFGAGRQQQQRALRGVGRRDGRFLDDRVGIGAAESERAHPGDSPAFPAPPRDRIGRHANGDVLPRRMRIGLREMQMRRDPVVLERQQHLDQAGDAGGRLQMPDIGLDRTDHERLGRLAPGAVDAGQRLDLDRVAEGRPRAVGLDIGDVAGHEAGLIQCATDHPFLRIAARNGQPAARTALIDRGATHDTEHAIAVGERVGEALEHHHAATFAAHIAVCRRVEGLAPAVRRQHARLRETDHHLGREHQVDAAGKRHVAFARTQAFAGQMQADQRRRAGGIDRHARAGEAQHERQAARGHVQRAARAGVAARRRRRIGHLDRMVEAGNADIHARGGLPEAFGREMGVFERFPGHFEQEPLLRVEVSGFARRDPEERRVEFVHAFEKRAVAGRHLAGRGRIGVVIAIDVPAFARHFGDGIARVIEQLPERGRRIAAAGEPASHADDGDRLVAVRTQCRDLRAPQAQFVERGFQCMRGLGVHWAPISWAISSERSSSSRSSDASSTTGAGSDGDSSLSTYWASVCRFG</sequence>
<dbReference type="AlphaFoldDB" id="B1T5Y2"/>
<evidence type="ECO:0000313" key="3">
    <source>
        <dbReference type="Proteomes" id="UP000004814"/>
    </source>
</evidence>
<dbReference type="EMBL" id="ABLK01000095">
    <property type="protein sequence ID" value="EDT41033.1"/>
    <property type="molecule type" value="Genomic_DNA"/>
</dbReference>
<feature type="region of interest" description="Disordered" evidence="1">
    <location>
        <begin position="696"/>
        <end position="716"/>
    </location>
</feature>
<name>B1T5Y2_9BURK</name>
<feature type="compositionally biased region" description="Basic and acidic residues" evidence="1">
    <location>
        <begin position="458"/>
        <end position="467"/>
    </location>
</feature>